<dbReference type="RefSeq" id="WP_250582518.1">
    <property type="nucleotide sequence ID" value="NZ_JAKRVX010000001.1"/>
</dbReference>
<feature type="domain" description="PAC" evidence="9">
    <location>
        <begin position="292"/>
        <end position="345"/>
    </location>
</feature>
<keyword evidence="6" id="KW-0067">ATP-binding</keyword>
<dbReference type="Proteomes" id="UP001203207">
    <property type="component" value="Unassembled WGS sequence"/>
</dbReference>
<dbReference type="Pfam" id="PF00989">
    <property type="entry name" value="PAS"/>
    <property type="match status" value="1"/>
</dbReference>
<dbReference type="InterPro" id="IPR000700">
    <property type="entry name" value="PAS-assoc_C"/>
</dbReference>
<dbReference type="InterPro" id="IPR004358">
    <property type="entry name" value="Sig_transdc_His_kin-like_C"/>
</dbReference>
<dbReference type="InterPro" id="IPR005467">
    <property type="entry name" value="His_kinase_dom"/>
</dbReference>
<dbReference type="InterPro" id="IPR050980">
    <property type="entry name" value="2C_sensor_his_kinase"/>
</dbReference>
<sequence length="560" mass="62312">MNTPPTECFTDDPFDICIVDVPTLIEISDELVSYFTQNETGYIPCLLVTSESTSGEDVVGRLPTVLRSLITEVITTPIRKSELAHRLVALFRIRRLSVELYVSREEYRRVLRLIPGAVTIVTNETIRYVNRSAVKLFKQTESALIGRSVRHLLGTDWERIQESLLSADIGEPTPFLSGISTVPNSTPVEVAAVQLGSSGDSIALVIRDVTEQHQREEQLRLYRRAMDDAKIGITITDATEPDNPLIYVNKELERLTGRNASDILGENPRIFQPPQTTSAIKSDLREAIANGEPINTVILNQRSDGTEWYNELDVSPVYYNTELRNFIGFQRDVTDERERNQQLAVLDRVLRHNFRNRLNVIIGHAEEIANSPSDTRDGTHAEAVLSAAYELLELSEEARQFRSAMHADKQSRTAVDLVRVVRTEIQELRGKFGEESGRVVTSFPNTAYIDSSESIRFAISELLTNAVTHSDQDTPRIEVTIEETAESIVLTITDDGPGIPVSEQSALVGADETPVNHASGLGLWLIRWSVASAGGNLTYTDAKPRGSCVRIELPQSTQTS</sequence>
<dbReference type="Pfam" id="PF02518">
    <property type="entry name" value="HATPase_c"/>
    <property type="match status" value="1"/>
</dbReference>
<dbReference type="InterPro" id="IPR013767">
    <property type="entry name" value="PAS_fold"/>
</dbReference>
<dbReference type="SUPFAM" id="SSF55874">
    <property type="entry name" value="ATPase domain of HSP90 chaperone/DNA topoisomerase II/histidine kinase"/>
    <property type="match status" value="1"/>
</dbReference>
<evidence type="ECO:0000256" key="2">
    <source>
        <dbReference type="ARBA" id="ARBA00012438"/>
    </source>
</evidence>
<dbReference type="SUPFAM" id="SSF55785">
    <property type="entry name" value="PYP-like sensor domain (PAS domain)"/>
    <property type="match status" value="2"/>
</dbReference>
<dbReference type="InterPro" id="IPR036890">
    <property type="entry name" value="HATPase_C_sf"/>
</dbReference>
<dbReference type="InterPro" id="IPR003594">
    <property type="entry name" value="HATPase_dom"/>
</dbReference>
<evidence type="ECO:0000256" key="5">
    <source>
        <dbReference type="ARBA" id="ARBA00022777"/>
    </source>
</evidence>
<protein>
    <recommendedName>
        <fullName evidence="2">histidine kinase</fullName>
        <ecNumber evidence="2">2.7.13.3</ecNumber>
    </recommendedName>
</protein>
<gene>
    <name evidence="10" type="ORF">AArcSt2_01730</name>
</gene>
<dbReference type="Gene3D" id="3.30.450.20">
    <property type="entry name" value="PAS domain"/>
    <property type="match status" value="2"/>
</dbReference>
<dbReference type="GO" id="GO:0005524">
    <property type="term" value="F:ATP binding"/>
    <property type="evidence" value="ECO:0007669"/>
    <property type="project" value="UniProtKB-KW"/>
</dbReference>
<evidence type="ECO:0000256" key="4">
    <source>
        <dbReference type="ARBA" id="ARBA00022741"/>
    </source>
</evidence>
<keyword evidence="5" id="KW-0418">Kinase</keyword>
<proteinExistence type="predicted"/>
<keyword evidence="11" id="KW-1185">Reference proteome</keyword>
<dbReference type="GO" id="GO:0006355">
    <property type="term" value="P:regulation of DNA-templated transcription"/>
    <property type="evidence" value="ECO:0007669"/>
    <property type="project" value="InterPro"/>
</dbReference>
<feature type="domain" description="PAS" evidence="8">
    <location>
        <begin position="218"/>
        <end position="291"/>
    </location>
</feature>
<dbReference type="SMART" id="SM00091">
    <property type="entry name" value="PAS"/>
    <property type="match status" value="2"/>
</dbReference>
<dbReference type="CDD" id="cd00130">
    <property type="entry name" value="PAS"/>
    <property type="match status" value="1"/>
</dbReference>
<evidence type="ECO:0000259" key="9">
    <source>
        <dbReference type="PROSITE" id="PS50113"/>
    </source>
</evidence>
<dbReference type="SMART" id="SM00086">
    <property type="entry name" value="PAC"/>
    <property type="match status" value="1"/>
</dbReference>
<dbReference type="PROSITE" id="PS50112">
    <property type="entry name" value="PAS"/>
    <property type="match status" value="1"/>
</dbReference>
<keyword evidence="3" id="KW-0808">Transferase</keyword>
<dbReference type="EC" id="2.7.13.3" evidence="2"/>
<evidence type="ECO:0000313" key="10">
    <source>
        <dbReference type="EMBL" id="MCL9815654.1"/>
    </source>
</evidence>
<dbReference type="CDD" id="cd00075">
    <property type="entry name" value="HATPase"/>
    <property type="match status" value="1"/>
</dbReference>
<dbReference type="InterPro" id="IPR000014">
    <property type="entry name" value="PAS"/>
</dbReference>
<dbReference type="InterPro" id="IPR035965">
    <property type="entry name" value="PAS-like_dom_sf"/>
</dbReference>
<dbReference type="PROSITE" id="PS50113">
    <property type="entry name" value="PAC"/>
    <property type="match status" value="1"/>
</dbReference>
<dbReference type="GO" id="GO:0004673">
    <property type="term" value="F:protein histidine kinase activity"/>
    <property type="evidence" value="ECO:0007669"/>
    <property type="project" value="UniProtKB-EC"/>
</dbReference>
<feature type="domain" description="Histidine kinase" evidence="7">
    <location>
        <begin position="349"/>
        <end position="557"/>
    </location>
</feature>
<evidence type="ECO:0000256" key="3">
    <source>
        <dbReference type="ARBA" id="ARBA00022679"/>
    </source>
</evidence>
<organism evidence="10 11">
    <name type="scientific">Natronocalculus amylovorans</name>
    <dbReference type="NCBI Taxonomy" id="2917812"/>
    <lineage>
        <taxon>Archaea</taxon>
        <taxon>Methanobacteriati</taxon>
        <taxon>Methanobacteriota</taxon>
        <taxon>Stenosarchaea group</taxon>
        <taxon>Halobacteria</taxon>
        <taxon>Halobacteriales</taxon>
        <taxon>Haloferacaceae</taxon>
        <taxon>Natronocalculus</taxon>
    </lineage>
</organism>
<evidence type="ECO:0000313" key="11">
    <source>
        <dbReference type="Proteomes" id="UP001203207"/>
    </source>
</evidence>
<dbReference type="EMBL" id="JAKRVX010000001">
    <property type="protein sequence ID" value="MCL9815654.1"/>
    <property type="molecule type" value="Genomic_DNA"/>
</dbReference>
<evidence type="ECO:0000256" key="1">
    <source>
        <dbReference type="ARBA" id="ARBA00000085"/>
    </source>
</evidence>
<evidence type="ECO:0000259" key="7">
    <source>
        <dbReference type="PROSITE" id="PS50109"/>
    </source>
</evidence>
<dbReference type="PANTHER" id="PTHR44936">
    <property type="entry name" value="SENSOR PROTEIN CREC"/>
    <property type="match status" value="1"/>
</dbReference>
<reference evidence="10" key="1">
    <citation type="journal article" date="2022" name="Syst. Appl. Microbiol.">
        <title>Natronocalculus amylovorans gen. nov., sp. nov., and Natranaeroarchaeum aerophilus sp. nov., dominant culturable amylolytic natronoarchaea from hypersaline soda lakes in southwestern Siberia.</title>
        <authorList>
            <person name="Sorokin D.Y."/>
            <person name="Elcheninov A.G."/>
            <person name="Khizhniak T.V."/>
            <person name="Koenen M."/>
            <person name="Bale N.J."/>
            <person name="Damste J.S.S."/>
            <person name="Kublanov I.V."/>
        </authorList>
    </citation>
    <scope>NUCLEOTIDE SEQUENCE</scope>
    <source>
        <strain evidence="10">AArc-St2</strain>
    </source>
</reference>
<dbReference type="AlphaFoldDB" id="A0AAE3K943"/>
<dbReference type="Gene3D" id="3.30.565.10">
    <property type="entry name" value="Histidine kinase-like ATPase, C-terminal domain"/>
    <property type="match status" value="1"/>
</dbReference>
<comment type="catalytic activity">
    <reaction evidence="1">
        <text>ATP + protein L-histidine = ADP + protein N-phospho-L-histidine.</text>
        <dbReference type="EC" id="2.7.13.3"/>
    </reaction>
</comment>
<evidence type="ECO:0000259" key="8">
    <source>
        <dbReference type="PROSITE" id="PS50112"/>
    </source>
</evidence>
<comment type="caution">
    <text evidence="10">The sequence shown here is derived from an EMBL/GenBank/DDBJ whole genome shotgun (WGS) entry which is preliminary data.</text>
</comment>
<dbReference type="SMART" id="SM00387">
    <property type="entry name" value="HATPase_c"/>
    <property type="match status" value="1"/>
</dbReference>
<accession>A0AAE3K943</accession>
<dbReference type="PRINTS" id="PR00344">
    <property type="entry name" value="BCTRLSENSOR"/>
</dbReference>
<dbReference type="PANTHER" id="PTHR44936:SF10">
    <property type="entry name" value="SENSOR PROTEIN RSTB"/>
    <property type="match status" value="1"/>
</dbReference>
<dbReference type="NCBIfam" id="TIGR00229">
    <property type="entry name" value="sensory_box"/>
    <property type="match status" value="2"/>
</dbReference>
<name>A0AAE3K943_9EURY</name>
<reference evidence="10" key="2">
    <citation type="submission" date="2022-02" db="EMBL/GenBank/DDBJ databases">
        <authorList>
            <person name="Elcheninov A.G."/>
            <person name="Sorokin D.Y."/>
            <person name="Kublanov I.V."/>
        </authorList>
    </citation>
    <scope>NUCLEOTIDE SEQUENCE</scope>
    <source>
        <strain evidence="10">AArc-St2</strain>
    </source>
</reference>
<keyword evidence="4" id="KW-0547">Nucleotide-binding</keyword>
<evidence type="ECO:0000256" key="6">
    <source>
        <dbReference type="ARBA" id="ARBA00022840"/>
    </source>
</evidence>
<dbReference type="InterPro" id="IPR001610">
    <property type="entry name" value="PAC"/>
</dbReference>
<dbReference type="Pfam" id="PF13426">
    <property type="entry name" value="PAS_9"/>
    <property type="match status" value="1"/>
</dbReference>
<dbReference type="PROSITE" id="PS50109">
    <property type="entry name" value="HIS_KIN"/>
    <property type="match status" value="1"/>
</dbReference>